<dbReference type="InterPro" id="IPR018244">
    <property type="entry name" value="Allrgn_V5/Tpx1_CS"/>
</dbReference>
<dbReference type="SUPFAM" id="SSF55797">
    <property type="entry name" value="PR-1-like"/>
    <property type="match status" value="1"/>
</dbReference>
<keyword evidence="2" id="KW-0472">Membrane</keyword>
<dbReference type="InterPro" id="IPR035940">
    <property type="entry name" value="CAP_sf"/>
</dbReference>
<dbReference type="PANTHER" id="PTHR10334">
    <property type="entry name" value="CYSTEINE-RICH SECRETORY PROTEIN-RELATED"/>
    <property type="match status" value="1"/>
</dbReference>
<dbReference type="PRINTS" id="PR00837">
    <property type="entry name" value="V5TPXLIKE"/>
</dbReference>
<protein>
    <recommendedName>
        <fullName evidence="3">SCP domain-containing protein</fullName>
    </recommendedName>
</protein>
<dbReference type="Gene3D" id="3.40.33.10">
    <property type="entry name" value="CAP"/>
    <property type="match status" value="1"/>
</dbReference>
<name>A0ABQ6N1D1_9STRA</name>
<proteinExistence type="predicted"/>
<organism evidence="4 5">
    <name type="scientific">Tetraparma gracilis</name>
    <dbReference type="NCBI Taxonomy" id="2962635"/>
    <lineage>
        <taxon>Eukaryota</taxon>
        <taxon>Sar</taxon>
        <taxon>Stramenopiles</taxon>
        <taxon>Ochrophyta</taxon>
        <taxon>Bolidophyceae</taxon>
        <taxon>Parmales</taxon>
        <taxon>Triparmaceae</taxon>
        <taxon>Tetraparma</taxon>
    </lineage>
</organism>
<evidence type="ECO:0000256" key="1">
    <source>
        <dbReference type="SAM" id="MobiDB-lite"/>
    </source>
</evidence>
<evidence type="ECO:0000313" key="5">
    <source>
        <dbReference type="Proteomes" id="UP001165060"/>
    </source>
</evidence>
<feature type="domain" description="SCP" evidence="3">
    <location>
        <begin position="46"/>
        <end position="176"/>
    </location>
</feature>
<dbReference type="Pfam" id="PF00188">
    <property type="entry name" value="CAP"/>
    <property type="match status" value="1"/>
</dbReference>
<feature type="compositionally biased region" description="Basic and acidic residues" evidence="1">
    <location>
        <begin position="274"/>
        <end position="291"/>
    </location>
</feature>
<feature type="region of interest" description="Disordered" evidence="1">
    <location>
        <begin position="263"/>
        <end position="344"/>
    </location>
</feature>
<dbReference type="InterPro" id="IPR014044">
    <property type="entry name" value="CAP_dom"/>
</dbReference>
<dbReference type="PROSITE" id="PS01009">
    <property type="entry name" value="CRISP_1"/>
    <property type="match status" value="1"/>
</dbReference>
<keyword evidence="5" id="KW-1185">Reference proteome</keyword>
<sequence length="344" mass="36753">MLSLKPLSTPASQAKLFLTFSVFLLTPAILLLLLLTNPYSLGILDSTQRRFLNAQNAARRKHCDPPLPALTWNRAAYSSSLIAAKTCTFAHGQSGEAGAGFGENLCSGHATLEDCVEAWYNEIDDPGYDFQDPGFAFGTGHFTQVVWKDTTSVGCAICEESKIYVCQYDPPGNVIGGYEENVFEPAACGIVDDPKTLTILIGSLVGVALLSIYVVLLYKREGRKRDQLQSHCGALGEALGLLAAKVWGGVVLLFTHDSSPFGVFAEPPPPSPEQLREAERKKAERSAKAARDMPVARATPVSVKKKGGGRGWGFSLPSGKGAAPMVREGGGKKPGKLKIPAAFV</sequence>
<reference evidence="4 5" key="1">
    <citation type="journal article" date="2023" name="Commun. Biol.">
        <title>Genome analysis of Parmales, the sister group of diatoms, reveals the evolutionary specialization of diatoms from phago-mixotrophs to photoautotrophs.</title>
        <authorList>
            <person name="Ban H."/>
            <person name="Sato S."/>
            <person name="Yoshikawa S."/>
            <person name="Yamada K."/>
            <person name="Nakamura Y."/>
            <person name="Ichinomiya M."/>
            <person name="Sato N."/>
            <person name="Blanc-Mathieu R."/>
            <person name="Endo H."/>
            <person name="Kuwata A."/>
            <person name="Ogata H."/>
        </authorList>
    </citation>
    <scope>NUCLEOTIDE SEQUENCE [LARGE SCALE GENOMIC DNA]</scope>
</reference>
<gene>
    <name evidence="4" type="ORF">TeGR_g13245</name>
</gene>
<evidence type="ECO:0000256" key="2">
    <source>
        <dbReference type="SAM" id="Phobius"/>
    </source>
</evidence>
<dbReference type="Proteomes" id="UP001165060">
    <property type="component" value="Unassembled WGS sequence"/>
</dbReference>
<evidence type="ECO:0000313" key="4">
    <source>
        <dbReference type="EMBL" id="GMI37087.1"/>
    </source>
</evidence>
<dbReference type="PROSITE" id="PS01010">
    <property type="entry name" value="CRISP_2"/>
    <property type="match status" value="1"/>
</dbReference>
<keyword evidence="2" id="KW-0812">Transmembrane</keyword>
<evidence type="ECO:0000259" key="3">
    <source>
        <dbReference type="SMART" id="SM00198"/>
    </source>
</evidence>
<dbReference type="InterPro" id="IPR001283">
    <property type="entry name" value="CRISP-related"/>
</dbReference>
<comment type="caution">
    <text evidence="4">The sequence shown here is derived from an EMBL/GenBank/DDBJ whole genome shotgun (WGS) entry which is preliminary data.</text>
</comment>
<dbReference type="EMBL" id="BRYB01001957">
    <property type="protein sequence ID" value="GMI37087.1"/>
    <property type="molecule type" value="Genomic_DNA"/>
</dbReference>
<feature type="transmembrane region" description="Helical" evidence="2">
    <location>
        <begin position="197"/>
        <end position="218"/>
    </location>
</feature>
<dbReference type="SMART" id="SM00198">
    <property type="entry name" value="SCP"/>
    <property type="match status" value="1"/>
</dbReference>
<keyword evidence="2" id="KW-1133">Transmembrane helix</keyword>
<accession>A0ABQ6N1D1</accession>